<dbReference type="Proteomes" id="UP001162483">
    <property type="component" value="Unassembled WGS sequence"/>
</dbReference>
<gene>
    <name evidence="1" type="ORF">SPARVUS_LOCUS14077783</name>
</gene>
<accession>A0ABN9GL98</accession>
<proteinExistence type="predicted"/>
<comment type="caution">
    <text evidence="1">The sequence shown here is derived from an EMBL/GenBank/DDBJ whole genome shotgun (WGS) entry which is preliminary data.</text>
</comment>
<dbReference type="EMBL" id="CATNWA010018581">
    <property type="protein sequence ID" value="CAI9608298.1"/>
    <property type="molecule type" value="Genomic_DNA"/>
</dbReference>
<reference evidence="1" key="1">
    <citation type="submission" date="2023-05" db="EMBL/GenBank/DDBJ databases">
        <authorList>
            <person name="Stuckert A."/>
        </authorList>
    </citation>
    <scope>NUCLEOTIDE SEQUENCE</scope>
</reference>
<evidence type="ECO:0000313" key="2">
    <source>
        <dbReference type="Proteomes" id="UP001162483"/>
    </source>
</evidence>
<organism evidence="1 2">
    <name type="scientific">Staurois parvus</name>
    <dbReference type="NCBI Taxonomy" id="386267"/>
    <lineage>
        <taxon>Eukaryota</taxon>
        <taxon>Metazoa</taxon>
        <taxon>Chordata</taxon>
        <taxon>Craniata</taxon>
        <taxon>Vertebrata</taxon>
        <taxon>Euteleostomi</taxon>
        <taxon>Amphibia</taxon>
        <taxon>Batrachia</taxon>
        <taxon>Anura</taxon>
        <taxon>Neobatrachia</taxon>
        <taxon>Ranoidea</taxon>
        <taxon>Ranidae</taxon>
        <taxon>Staurois</taxon>
    </lineage>
</organism>
<name>A0ABN9GL98_9NEOB</name>
<evidence type="ECO:0000313" key="1">
    <source>
        <dbReference type="EMBL" id="CAI9608298.1"/>
    </source>
</evidence>
<sequence>MSCQSAPSKREEKSKILRCLQNKNSKKSSHVGTCSGDNCPREKFPHFRQVSSDFLLSLQNRKYRDIS</sequence>
<keyword evidence="2" id="KW-1185">Reference proteome</keyword>
<protein>
    <submittedName>
        <fullName evidence="1">Uncharacterized protein</fullName>
    </submittedName>
</protein>